<evidence type="ECO:0000313" key="3">
    <source>
        <dbReference type="Proteomes" id="UP001165341"/>
    </source>
</evidence>
<dbReference type="Proteomes" id="UP001165341">
    <property type="component" value="Unassembled WGS sequence"/>
</dbReference>
<gene>
    <name evidence="2" type="ORF">MQH31_17445</name>
</gene>
<evidence type="ECO:0000256" key="1">
    <source>
        <dbReference type="SAM" id="MobiDB-lite"/>
    </source>
</evidence>
<sequence>MADLRKETHGPGSMKGVHLAVIAYDNRVAKKDDVVTTHYLDARIHPGDHRAAGQTTLALVSKKDAKSPTGYNNSARYSAGQFEAIKEAAGTNVTDLTNKEGTVVGKIYGVKADLLISNGDVIANTKTLEASELSVGDDAAGKDIRTQIFDSMKEAKDARAAAAPEAAAVEAPAAEVAPVEVAPAAEKPAAKAKAARKPKAAVKPELVSVGAETAVSSDEPELG</sequence>
<reference evidence="2" key="1">
    <citation type="submission" date="2022-03" db="EMBL/GenBank/DDBJ databases">
        <title>Cryobacterium sp. nov. strain ZS14-85, isolated from Antarctic soil.</title>
        <authorList>
            <person name="Li J."/>
            <person name="Niu G."/>
        </authorList>
    </citation>
    <scope>NUCLEOTIDE SEQUENCE</scope>
    <source>
        <strain evidence="2">ZS14-85</strain>
    </source>
</reference>
<proteinExistence type="predicted"/>
<accession>A0AA41QXQ6</accession>
<comment type="caution">
    <text evidence="2">The sequence shown here is derived from an EMBL/GenBank/DDBJ whole genome shotgun (WGS) entry which is preliminary data.</text>
</comment>
<organism evidence="2 3">
    <name type="scientific">Cryobacterium zhongshanensis</name>
    <dbReference type="NCBI Taxonomy" id="2928153"/>
    <lineage>
        <taxon>Bacteria</taxon>
        <taxon>Bacillati</taxon>
        <taxon>Actinomycetota</taxon>
        <taxon>Actinomycetes</taxon>
        <taxon>Micrococcales</taxon>
        <taxon>Microbacteriaceae</taxon>
        <taxon>Cryobacterium</taxon>
    </lineage>
</organism>
<keyword evidence="3" id="KW-1185">Reference proteome</keyword>
<protein>
    <submittedName>
        <fullName evidence="2">Uncharacterized protein</fullName>
    </submittedName>
</protein>
<feature type="region of interest" description="Disordered" evidence="1">
    <location>
        <begin position="183"/>
        <end position="223"/>
    </location>
</feature>
<evidence type="ECO:0000313" key="2">
    <source>
        <dbReference type="EMBL" id="MCI4659591.1"/>
    </source>
</evidence>
<dbReference type="AlphaFoldDB" id="A0AA41QXQ6"/>
<name>A0AA41QXQ6_9MICO</name>
<dbReference type="RefSeq" id="WP_243013082.1">
    <property type="nucleotide sequence ID" value="NZ_JALGAR010000006.1"/>
</dbReference>
<dbReference type="EMBL" id="JALGAR010000006">
    <property type="protein sequence ID" value="MCI4659591.1"/>
    <property type="molecule type" value="Genomic_DNA"/>
</dbReference>